<name>A0A2D0KQA6_9GAMM</name>
<gene>
    <name evidence="1" type="ORF">Xkoz_03849</name>
</gene>
<comment type="caution">
    <text evidence="1">The sequence shown here is derived from an EMBL/GenBank/DDBJ whole genome shotgun (WGS) entry which is preliminary data.</text>
</comment>
<evidence type="ECO:0000313" key="2">
    <source>
        <dbReference type="Proteomes" id="UP000221101"/>
    </source>
</evidence>
<organism evidence="1 2">
    <name type="scientific">Xenorhabdus kozodoii</name>
    <dbReference type="NCBI Taxonomy" id="351676"/>
    <lineage>
        <taxon>Bacteria</taxon>
        <taxon>Pseudomonadati</taxon>
        <taxon>Pseudomonadota</taxon>
        <taxon>Gammaproteobacteria</taxon>
        <taxon>Enterobacterales</taxon>
        <taxon>Morganellaceae</taxon>
        <taxon>Xenorhabdus</taxon>
    </lineage>
</organism>
<sequence>MGNTVIGGDIGKPAIDNQAQDIAMFDHHSFRLAGRPRRVNHIGQMTGCQPRNDGVIRRLCGQYRCLAVEDSVK</sequence>
<keyword evidence="2" id="KW-1185">Reference proteome</keyword>
<dbReference type="Proteomes" id="UP000221101">
    <property type="component" value="Unassembled WGS sequence"/>
</dbReference>
<evidence type="ECO:0000313" key="1">
    <source>
        <dbReference type="EMBL" id="PHM65620.1"/>
    </source>
</evidence>
<accession>A0A2D0KQA6</accession>
<protein>
    <submittedName>
        <fullName evidence="1">Uncharacterized protein</fullName>
    </submittedName>
</protein>
<reference evidence="1 2" key="1">
    <citation type="journal article" date="2017" name="Nat. Microbiol.">
        <title>Natural product diversity associated with the nematode symbionts Photorhabdus and Xenorhabdus.</title>
        <authorList>
            <person name="Tobias N.J."/>
            <person name="Wolff H."/>
            <person name="Djahanschiri B."/>
            <person name="Grundmann F."/>
            <person name="Kronenwerth M."/>
            <person name="Shi Y.M."/>
            <person name="Simonyi S."/>
            <person name="Grun P."/>
            <person name="Shapiro-Ilan D."/>
            <person name="Pidot S.J."/>
            <person name="Stinear T.P."/>
            <person name="Ebersberger I."/>
            <person name="Bode H.B."/>
        </authorList>
    </citation>
    <scope>NUCLEOTIDE SEQUENCE [LARGE SCALE GENOMIC DNA]</scope>
    <source>
        <strain evidence="1 2">DSM 17907</strain>
    </source>
</reference>
<proteinExistence type="predicted"/>
<dbReference type="AlphaFoldDB" id="A0A2D0KQA6"/>
<dbReference type="EMBL" id="NJCX01000097">
    <property type="protein sequence ID" value="PHM65620.1"/>
    <property type="molecule type" value="Genomic_DNA"/>
</dbReference>